<evidence type="ECO:0000313" key="1">
    <source>
        <dbReference type="Proteomes" id="UP000095283"/>
    </source>
</evidence>
<keyword evidence="1" id="KW-1185">Reference proteome</keyword>
<evidence type="ECO:0000313" key="2">
    <source>
        <dbReference type="WBParaSite" id="Hba_08940"/>
    </source>
</evidence>
<name>A0A1I7WUX8_HETBA</name>
<protein>
    <submittedName>
        <fullName evidence="2">Geminin</fullName>
    </submittedName>
</protein>
<accession>A0A1I7WUX8</accession>
<dbReference type="Proteomes" id="UP000095283">
    <property type="component" value="Unplaced"/>
</dbReference>
<proteinExistence type="predicted"/>
<organism evidence="1 2">
    <name type="scientific">Heterorhabditis bacteriophora</name>
    <name type="common">Entomopathogenic nematode worm</name>
    <dbReference type="NCBI Taxonomy" id="37862"/>
    <lineage>
        <taxon>Eukaryota</taxon>
        <taxon>Metazoa</taxon>
        <taxon>Ecdysozoa</taxon>
        <taxon>Nematoda</taxon>
        <taxon>Chromadorea</taxon>
        <taxon>Rhabditida</taxon>
        <taxon>Rhabditina</taxon>
        <taxon>Rhabditomorpha</taxon>
        <taxon>Strongyloidea</taxon>
        <taxon>Heterorhabditidae</taxon>
        <taxon>Heterorhabditis</taxon>
    </lineage>
</organism>
<reference evidence="2" key="1">
    <citation type="submission" date="2016-11" db="UniProtKB">
        <authorList>
            <consortium name="WormBaseParasite"/>
        </authorList>
    </citation>
    <scope>IDENTIFICATION</scope>
</reference>
<sequence length="132" mass="15368">MTMHGIFRHHTSELYRKSSTQSDSFTVYEEPDCGKKNCERHDIAVQTESTDVSITLNDSLPEDCLPDLAFWRSVAVLRAAQLDQLRDENTKMEEQISLHIRKTIEINDKYEQLYAQLAEIISNETDDVFEER</sequence>
<dbReference type="AlphaFoldDB" id="A0A1I7WUX8"/>
<dbReference type="WBParaSite" id="Hba_08940">
    <property type="protein sequence ID" value="Hba_08940"/>
    <property type="gene ID" value="Hba_08940"/>
</dbReference>